<evidence type="ECO:0000259" key="1">
    <source>
        <dbReference type="Pfam" id="PF05551"/>
    </source>
</evidence>
<dbReference type="Pfam" id="PF05551">
    <property type="entry name" value="zf-His_Me_endon"/>
    <property type="match status" value="1"/>
</dbReference>
<dbReference type="AlphaFoldDB" id="Q8TGE3"/>
<sequence>MNRSYWNWSKQITANQAQQIVHGHIAKITKGRNCWKPTTKPTHRNGYCQINLRHTLLDASDKKIGRCIYLHHLSLVAANKAHELTRLNAGKKRLQVSHLCHRGWCFNPEHLVVESQRLNAKRNNCKGNNIFITNNGVTINPCPHGKNGIRPSCILPIKHISKQANSVKARK</sequence>
<accession>Q8TGE3</accession>
<dbReference type="EMBL" id="AB053169">
    <property type="protein sequence ID" value="BAB87243.1"/>
    <property type="molecule type" value="Genomic_DNA"/>
</dbReference>
<reference evidence="2" key="1">
    <citation type="journal article" date="2002" name="J. Mol. Evol.">
        <title>Group I introns from Zygomycota: evolutionary implications for the fungal IC1 intron subgroup.</title>
        <authorList>
            <person name="Tanabe Y."/>
            <person name="Yokota A."/>
            <person name="Sugiyama J."/>
        </authorList>
    </citation>
    <scope>NUCLEOTIDE SEQUENCE</scope>
    <source>
        <strain evidence="2">JCM 11385</strain>
    </source>
</reference>
<protein>
    <submittedName>
        <fullName evidence="2">His-Cys box homing endonuclease</fullName>
    </submittedName>
</protein>
<dbReference type="InterPro" id="IPR044930">
    <property type="entry name" value="Homing_endonuclease_His-Me"/>
</dbReference>
<dbReference type="InterPro" id="IPR044925">
    <property type="entry name" value="His-Me_finger_sf"/>
</dbReference>
<evidence type="ECO:0000313" key="2">
    <source>
        <dbReference type="EMBL" id="BAB87243.1"/>
    </source>
</evidence>
<name>Q8TGE3_9FUNG</name>
<feature type="domain" description="Zinc-binding loop region of homing endonuclease" evidence="1">
    <location>
        <begin position="33"/>
        <end position="164"/>
    </location>
</feature>
<dbReference type="Gene3D" id="3.90.75.10">
    <property type="entry name" value="Homing Intron 3 (I-ppo) Encoded Endonuclease, Chain A"/>
    <property type="match status" value="1"/>
</dbReference>
<dbReference type="GO" id="GO:0004519">
    <property type="term" value="F:endonuclease activity"/>
    <property type="evidence" value="ECO:0007669"/>
    <property type="project" value="UniProtKB-KW"/>
</dbReference>
<keyword evidence="2" id="KW-0378">Hydrolase</keyword>
<organism evidence="2">
    <name type="scientific">Coemansia mojavensis</name>
    <dbReference type="NCBI Taxonomy" id="4864"/>
    <lineage>
        <taxon>Eukaryota</taxon>
        <taxon>Fungi</taxon>
        <taxon>Fungi incertae sedis</taxon>
        <taxon>Zoopagomycota</taxon>
        <taxon>Kickxellomycotina</taxon>
        <taxon>Kickxellomycetes</taxon>
        <taxon>Kickxellales</taxon>
        <taxon>Kickxellaceae</taxon>
        <taxon>Coemansia</taxon>
    </lineage>
</organism>
<dbReference type="SUPFAM" id="SSF54060">
    <property type="entry name" value="His-Me finger endonucleases"/>
    <property type="match status" value="1"/>
</dbReference>
<keyword evidence="2" id="KW-0255">Endonuclease</keyword>
<proteinExistence type="predicted"/>
<keyword evidence="2" id="KW-0540">Nuclease</keyword>
<dbReference type="InterPro" id="IPR008704">
    <property type="entry name" value="Endonuclease_Zinc-binding_loop"/>
</dbReference>